<accession>A0A6N9V7X4</accession>
<evidence type="ECO:0000313" key="2">
    <source>
        <dbReference type="Proteomes" id="UP000471648"/>
    </source>
</evidence>
<dbReference type="InterPro" id="IPR011059">
    <property type="entry name" value="Metal-dep_hydrolase_composite"/>
</dbReference>
<organism evidence="1 2">
    <name type="scientific">Streptomyces microflavus</name>
    <name type="common">Streptomyces lipmanii</name>
    <dbReference type="NCBI Taxonomy" id="1919"/>
    <lineage>
        <taxon>Bacteria</taxon>
        <taxon>Bacillati</taxon>
        <taxon>Actinomycetota</taxon>
        <taxon>Actinomycetes</taxon>
        <taxon>Kitasatosporales</taxon>
        <taxon>Streptomycetaceae</taxon>
        <taxon>Streptomyces</taxon>
    </lineage>
</organism>
<dbReference type="Proteomes" id="UP000471648">
    <property type="component" value="Unassembled WGS sequence"/>
</dbReference>
<feature type="non-terminal residue" evidence="1">
    <location>
        <position position="64"/>
    </location>
</feature>
<dbReference type="GO" id="GO:0016810">
    <property type="term" value="F:hydrolase activity, acting on carbon-nitrogen (but not peptide) bonds"/>
    <property type="evidence" value="ECO:0007669"/>
    <property type="project" value="InterPro"/>
</dbReference>
<name>A0A6N9V7X4_STRMI</name>
<dbReference type="AlphaFoldDB" id="A0A6N9V7X4"/>
<protein>
    <submittedName>
        <fullName evidence="1">8-oxoguanine deaminase</fullName>
    </submittedName>
</protein>
<gene>
    <name evidence="1" type="ORF">G3I39_18120</name>
</gene>
<evidence type="ECO:0000313" key="1">
    <source>
        <dbReference type="EMBL" id="NEB68954.1"/>
    </source>
</evidence>
<proteinExistence type="predicted"/>
<comment type="caution">
    <text evidence="1">The sequence shown here is derived from an EMBL/GenBank/DDBJ whole genome shotgun (WGS) entry which is preliminary data.</text>
</comment>
<sequence length="64" mass="6286">MAAPATPGTADGAERLVIENAHIATVDAAGTEYAHGHLVVAGGRIEALGAGPAPEGLTGVTRRV</sequence>
<dbReference type="SUPFAM" id="SSF51338">
    <property type="entry name" value="Composite domain of metallo-dependent hydrolases"/>
    <property type="match status" value="1"/>
</dbReference>
<reference evidence="1 2" key="1">
    <citation type="submission" date="2020-01" db="EMBL/GenBank/DDBJ databases">
        <title>Insect and environment-associated Actinomycetes.</title>
        <authorList>
            <person name="Currrie C."/>
            <person name="Chevrette M."/>
            <person name="Carlson C."/>
            <person name="Stubbendieck R."/>
            <person name="Wendt-Pienkowski E."/>
        </authorList>
    </citation>
    <scope>NUCLEOTIDE SEQUENCE [LARGE SCALE GENOMIC DNA]</scope>
    <source>
        <strain evidence="1 2">SID14438</strain>
    </source>
</reference>
<dbReference type="EMBL" id="JAAGME010000790">
    <property type="protein sequence ID" value="NEB68954.1"/>
    <property type="molecule type" value="Genomic_DNA"/>
</dbReference>